<accession>A0AAE1LRA5</accession>
<evidence type="ECO:0000256" key="1">
    <source>
        <dbReference type="SAM" id="MobiDB-lite"/>
    </source>
</evidence>
<proteinExistence type="predicted"/>
<reference evidence="2" key="2">
    <citation type="journal article" date="2023" name="BMC Genomics">
        <title>Pest status, molecular evolution, and epigenetic factors derived from the genome assembly of Frankliniella fusca, a thysanopteran phytovirus vector.</title>
        <authorList>
            <person name="Catto M.A."/>
            <person name="Labadie P.E."/>
            <person name="Jacobson A.L."/>
            <person name="Kennedy G.G."/>
            <person name="Srinivasan R."/>
            <person name="Hunt B.G."/>
        </authorList>
    </citation>
    <scope>NUCLEOTIDE SEQUENCE</scope>
    <source>
        <strain evidence="2">PL_HMW_Pooled</strain>
    </source>
</reference>
<feature type="compositionally biased region" description="Basic and acidic residues" evidence="1">
    <location>
        <begin position="188"/>
        <end position="213"/>
    </location>
</feature>
<dbReference type="EMBL" id="JAHWGI010001387">
    <property type="protein sequence ID" value="KAK3929208.1"/>
    <property type="molecule type" value="Genomic_DNA"/>
</dbReference>
<evidence type="ECO:0000313" key="2">
    <source>
        <dbReference type="EMBL" id="KAK3929208.1"/>
    </source>
</evidence>
<gene>
    <name evidence="2" type="ORF">KUF71_017668</name>
</gene>
<dbReference type="AlphaFoldDB" id="A0AAE1LRA5"/>
<feature type="region of interest" description="Disordered" evidence="1">
    <location>
        <begin position="181"/>
        <end position="233"/>
    </location>
</feature>
<evidence type="ECO:0000313" key="3">
    <source>
        <dbReference type="Proteomes" id="UP001219518"/>
    </source>
</evidence>
<name>A0AAE1LRA5_9NEOP</name>
<comment type="caution">
    <text evidence="2">The sequence shown here is derived from an EMBL/GenBank/DDBJ whole genome shotgun (WGS) entry which is preliminary data.</text>
</comment>
<dbReference type="Proteomes" id="UP001219518">
    <property type="component" value="Unassembled WGS sequence"/>
</dbReference>
<reference evidence="2" key="1">
    <citation type="submission" date="2021-07" db="EMBL/GenBank/DDBJ databases">
        <authorList>
            <person name="Catto M.A."/>
            <person name="Jacobson A."/>
            <person name="Kennedy G."/>
            <person name="Labadie P."/>
            <person name="Hunt B.G."/>
            <person name="Srinivasan R."/>
        </authorList>
    </citation>
    <scope>NUCLEOTIDE SEQUENCE</scope>
    <source>
        <strain evidence="2">PL_HMW_Pooled</strain>
        <tissue evidence="2">Head</tissue>
    </source>
</reference>
<protein>
    <submittedName>
        <fullName evidence="2">Beta-casein</fullName>
    </submittedName>
</protein>
<keyword evidence="3" id="KW-1185">Reference proteome</keyword>
<feature type="region of interest" description="Disordered" evidence="1">
    <location>
        <begin position="65"/>
        <end position="85"/>
    </location>
</feature>
<sequence>MQDFDGEFVMGTSSPLKMNGTMKSVNVTTMVCPRWAPLSGPSSDTHPQANAPVGETPVVVPVTHESNVSGPKQMAPIPKRSSARKHPLKPFEFDFDVPKARGPPCKIPSSEARVRPTVNVPRVPRENPKDIEAALVVEEFIGSLMAEGCTITGRATEVTATVAKVSSLKECYVRLERVDTPTQMSSKNTDDKGTEEVTLEKSPVKAKRVEQKKVSGRSQQKSAAKPTKGTNKKGHALKVSKAVAYGFGVANRTNVIQNVSILCPVCGSRNATWKHINKSHVDLDSEKIKAYAQGMYSSNCRGPYFKKDVIDYLYNAAQTSKDDFEKKLKNFCCNSGVGLTENPREAVPIYDVGVVFAKGYEIPKDHQLNLFLQADLELSETESSSEESDI</sequence>
<organism evidence="2 3">
    <name type="scientific">Frankliniella fusca</name>
    <dbReference type="NCBI Taxonomy" id="407009"/>
    <lineage>
        <taxon>Eukaryota</taxon>
        <taxon>Metazoa</taxon>
        <taxon>Ecdysozoa</taxon>
        <taxon>Arthropoda</taxon>
        <taxon>Hexapoda</taxon>
        <taxon>Insecta</taxon>
        <taxon>Pterygota</taxon>
        <taxon>Neoptera</taxon>
        <taxon>Paraneoptera</taxon>
        <taxon>Thysanoptera</taxon>
        <taxon>Terebrantia</taxon>
        <taxon>Thripoidea</taxon>
        <taxon>Thripidae</taxon>
        <taxon>Frankliniella</taxon>
    </lineage>
</organism>